<dbReference type="AlphaFoldDB" id="W2TIK4"/>
<protein>
    <submittedName>
        <fullName evidence="1">Uncharacterized protein</fullName>
    </submittedName>
</protein>
<evidence type="ECO:0000313" key="2">
    <source>
        <dbReference type="Proteomes" id="UP000053676"/>
    </source>
</evidence>
<sequence length="98" mass="11428">ESFNVRKKQRKKSRGYEYYFGIKTPFEFALIGTRMHQYDCRPAVLPPHKSTHGEVECHPPLLMHYHDQTKTEIAEQQPQGLAGHHVQGLTLEYEMCSN</sequence>
<organism evidence="1 2">
    <name type="scientific">Necator americanus</name>
    <name type="common">Human hookworm</name>
    <dbReference type="NCBI Taxonomy" id="51031"/>
    <lineage>
        <taxon>Eukaryota</taxon>
        <taxon>Metazoa</taxon>
        <taxon>Ecdysozoa</taxon>
        <taxon>Nematoda</taxon>
        <taxon>Chromadorea</taxon>
        <taxon>Rhabditida</taxon>
        <taxon>Rhabditina</taxon>
        <taxon>Rhabditomorpha</taxon>
        <taxon>Strongyloidea</taxon>
        <taxon>Ancylostomatidae</taxon>
        <taxon>Bunostominae</taxon>
        <taxon>Necator</taxon>
    </lineage>
</organism>
<dbReference type="KEGG" id="nai:NECAME_08798"/>
<keyword evidence="2" id="KW-1185">Reference proteome</keyword>
<gene>
    <name evidence="1" type="ORF">NECAME_08798</name>
</gene>
<dbReference type="EMBL" id="KI658882">
    <property type="protein sequence ID" value="ETN80996.1"/>
    <property type="molecule type" value="Genomic_DNA"/>
</dbReference>
<feature type="non-terminal residue" evidence="1">
    <location>
        <position position="1"/>
    </location>
</feature>
<accession>W2TIK4</accession>
<name>W2TIK4_NECAM</name>
<reference evidence="2" key="1">
    <citation type="journal article" date="2014" name="Nat. Genet.">
        <title>Genome of the human hookworm Necator americanus.</title>
        <authorList>
            <person name="Tang Y.T."/>
            <person name="Gao X."/>
            <person name="Rosa B.A."/>
            <person name="Abubucker S."/>
            <person name="Hallsworth-Pepin K."/>
            <person name="Martin J."/>
            <person name="Tyagi R."/>
            <person name="Heizer E."/>
            <person name="Zhang X."/>
            <person name="Bhonagiri-Palsikar V."/>
            <person name="Minx P."/>
            <person name="Warren W.C."/>
            <person name="Wang Q."/>
            <person name="Zhan B."/>
            <person name="Hotez P.J."/>
            <person name="Sternberg P.W."/>
            <person name="Dougall A."/>
            <person name="Gaze S.T."/>
            <person name="Mulvenna J."/>
            <person name="Sotillo J."/>
            <person name="Ranganathan S."/>
            <person name="Rabelo E.M."/>
            <person name="Wilson R.K."/>
            <person name="Felgner P.L."/>
            <person name="Bethony J."/>
            <person name="Hawdon J.M."/>
            <person name="Gasser R.B."/>
            <person name="Loukas A."/>
            <person name="Mitreva M."/>
        </authorList>
    </citation>
    <scope>NUCLEOTIDE SEQUENCE [LARGE SCALE GENOMIC DNA]</scope>
</reference>
<proteinExistence type="predicted"/>
<dbReference type="Proteomes" id="UP000053676">
    <property type="component" value="Unassembled WGS sequence"/>
</dbReference>
<evidence type="ECO:0000313" key="1">
    <source>
        <dbReference type="EMBL" id="ETN80996.1"/>
    </source>
</evidence>